<dbReference type="PANTHER" id="PTHR34220:SF9">
    <property type="entry name" value="SIGNAL TRANSDUCTION HISTIDINE KINASE INTERNAL REGION DOMAIN-CONTAINING PROTEIN"/>
    <property type="match status" value="1"/>
</dbReference>
<dbReference type="Pfam" id="PF06580">
    <property type="entry name" value="His_kinase"/>
    <property type="match status" value="1"/>
</dbReference>
<feature type="region of interest" description="Disordered" evidence="1">
    <location>
        <begin position="1"/>
        <end position="60"/>
    </location>
</feature>
<evidence type="ECO:0000256" key="2">
    <source>
        <dbReference type="SAM" id="Phobius"/>
    </source>
</evidence>
<keyword evidence="4" id="KW-0418">Kinase</keyword>
<feature type="transmembrane region" description="Helical" evidence="2">
    <location>
        <begin position="182"/>
        <end position="204"/>
    </location>
</feature>
<dbReference type="InterPro" id="IPR005467">
    <property type="entry name" value="His_kinase_dom"/>
</dbReference>
<feature type="compositionally biased region" description="Polar residues" evidence="1">
    <location>
        <begin position="39"/>
        <end position="60"/>
    </location>
</feature>
<keyword evidence="5" id="KW-1185">Reference proteome</keyword>
<accession>A0A365QPQ6</accession>
<proteinExistence type="predicted"/>
<dbReference type="SUPFAM" id="SSF55874">
    <property type="entry name" value="ATPase domain of HSP90 chaperone/DNA topoisomerase II/histidine kinase"/>
    <property type="match status" value="1"/>
</dbReference>
<feature type="transmembrane region" description="Helical" evidence="2">
    <location>
        <begin position="126"/>
        <end position="145"/>
    </location>
</feature>
<dbReference type="Proteomes" id="UP000252458">
    <property type="component" value="Unassembled WGS sequence"/>
</dbReference>
<dbReference type="GO" id="GO:0000155">
    <property type="term" value="F:phosphorelay sensor kinase activity"/>
    <property type="evidence" value="ECO:0007669"/>
    <property type="project" value="InterPro"/>
</dbReference>
<feature type="region of interest" description="Disordered" evidence="1">
    <location>
        <begin position="79"/>
        <end position="118"/>
    </location>
</feature>
<dbReference type="InterPro" id="IPR010559">
    <property type="entry name" value="Sig_transdc_His_kin_internal"/>
</dbReference>
<feature type="transmembrane region" description="Helical" evidence="2">
    <location>
        <begin position="151"/>
        <end position="170"/>
    </location>
</feature>
<protein>
    <submittedName>
        <fullName evidence="4">Histidine kinase</fullName>
    </submittedName>
</protein>
<evidence type="ECO:0000313" key="5">
    <source>
        <dbReference type="Proteomes" id="UP000252458"/>
    </source>
</evidence>
<dbReference type="PROSITE" id="PS50109">
    <property type="entry name" value="HIS_KIN"/>
    <property type="match status" value="1"/>
</dbReference>
<comment type="caution">
    <text evidence="4">The sequence shown here is derived from an EMBL/GenBank/DDBJ whole genome shotgun (WGS) entry which is preliminary data.</text>
</comment>
<evidence type="ECO:0000313" key="4">
    <source>
        <dbReference type="EMBL" id="RBB35810.1"/>
    </source>
</evidence>
<feature type="domain" description="Histidine kinase" evidence="3">
    <location>
        <begin position="277"/>
        <end position="461"/>
    </location>
</feature>
<keyword evidence="2" id="KW-0812">Transmembrane</keyword>
<feature type="transmembrane region" description="Helical" evidence="2">
    <location>
        <begin position="224"/>
        <end position="242"/>
    </location>
</feature>
<keyword evidence="4" id="KW-0808">Transferase</keyword>
<dbReference type="GO" id="GO:0016020">
    <property type="term" value="C:membrane"/>
    <property type="evidence" value="ECO:0007669"/>
    <property type="project" value="InterPro"/>
</dbReference>
<keyword evidence="2" id="KW-0472">Membrane</keyword>
<feature type="compositionally biased region" description="Pro residues" evidence="1">
    <location>
        <begin position="108"/>
        <end position="117"/>
    </location>
</feature>
<reference evidence="4 5" key="1">
    <citation type="submission" date="2018-06" db="EMBL/GenBank/DDBJ databases">
        <title>Draft genome sequence of Burkholderia reimsis strain BE51 isolated from a French agricultural soil.</title>
        <authorList>
            <person name="Esmaeel Q."/>
        </authorList>
    </citation>
    <scope>NUCLEOTIDE SEQUENCE [LARGE SCALE GENOMIC DNA]</scope>
    <source>
        <strain evidence="4 5">BE51</strain>
    </source>
</reference>
<name>A0A365QPQ6_9BURK</name>
<dbReference type="Gene3D" id="3.30.565.10">
    <property type="entry name" value="Histidine kinase-like ATPase, C-terminal domain"/>
    <property type="match status" value="1"/>
</dbReference>
<keyword evidence="2" id="KW-1133">Transmembrane helix</keyword>
<organism evidence="4 5">
    <name type="scientific">Burkholderia reimsis</name>
    <dbReference type="NCBI Taxonomy" id="2234132"/>
    <lineage>
        <taxon>Bacteria</taxon>
        <taxon>Pseudomonadati</taxon>
        <taxon>Pseudomonadota</taxon>
        <taxon>Betaproteobacteria</taxon>
        <taxon>Burkholderiales</taxon>
        <taxon>Burkholderiaceae</taxon>
        <taxon>Burkholderia</taxon>
    </lineage>
</organism>
<dbReference type="InterPro" id="IPR050640">
    <property type="entry name" value="Bact_2-comp_sensor_kinase"/>
</dbReference>
<evidence type="ECO:0000256" key="1">
    <source>
        <dbReference type="SAM" id="MobiDB-lite"/>
    </source>
</evidence>
<gene>
    <name evidence="4" type="ORF">DPV79_27590</name>
</gene>
<sequence>MIVRRIGTNDAPPNPAAGDVRAEWSTLPRRPALRARRATGNTPCPSAAPSTTLVAETGQPSAADALRRSRAPFVATGALSTGPAVRSGHRRIARPPSPDTMRATSDPSPIPQPPAGAPPRLLRDPAALLAFACFNSVVGLGFWAIHFNEPLLPYLVVANTIGFCALLFSHAADRLLPRKPGLALKTVVIAPASVLVGFEISAAIVRGNVPHVFGRARVGTWDNYGPSLLISAILFVCVSLFLQSMRMRATLETERREAAEARQAETAARLALLQAQIEPHFLFNTLANVQSLIERDPARASTMLDSLNRYLRASLRRTRDATSTLGEELELVEALLKIASIRLGERLSYTIDVPADLHALPFSPLLLQPLVENALLHGIEPSIDGGVIVIRGRMRGDKLELNVIDTGVGLGKSDTRLHGGVGLANVAARIRTLHGERGRVCVETNATAAYGVTATLLIPID</sequence>
<dbReference type="EMBL" id="QMFZ01000027">
    <property type="protein sequence ID" value="RBB35810.1"/>
    <property type="molecule type" value="Genomic_DNA"/>
</dbReference>
<dbReference type="InterPro" id="IPR036890">
    <property type="entry name" value="HATPase_C_sf"/>
</dbReference>
<dbReference type="AlphaFoldDB" id="A0A365QPQ6"/>
<dbReference type="PANTHER" id="PTHR34220">
    <property type="entry name" value="SENSOR HISTIDINE KINASE YPDA"/>
    <property type="match status" value="1"/>
</dbReference>
<evidence type="ECO:0000259" key="3">
    <source>
        <dbReference type="PROSITE" id="PS50109"/>
    </source>
</evidence>